<dbReference type="PANTHER" id="PTHR14469">
    <property type="entry name" value="SARCOMA ANTIGEN NY-SAR-23"/>
    <property type="match status" value="1"/>
</dbReference>
<evidence type="ECO:0000256" key="1">
    <source>
        <dbReference type="ARBA" id="ARBA00037957"/>
    </source>
</evidence>
<dbReference type="SUPFAM" id="SSF52266">
    <property type="entry name" value="SGNH hydrolase"/>
    <property type="match status" value="1"/>
</dbReference>
<evidence type="ECO:0000256" key="2">
    <source>
        <dbReference type="SAM" id="Phobius"/>
    </source>
</evidence>
<evidence type="ECO:0000313" key="4">
    <source>
        <dbReference type="Proteomes" id="UP000261620"/>
    </source>
</evidence>
<sequence length="404" mass="45533">TKQVSHQQARQLLHNKFVVVLGDSIQRAVYKDIVLLLQKDSYLTVKQLKSKGEMSFEQDCLVEGGCLSQMHNGTAYREVRQFRSAHHLVRFYFVTRIYSRYMMSILEDFHSGLKPDIVIVNSCIWDISRLDYCIVSQLRHDVIVANFYSGSLADSYGLDVLDLHFQFRFSLQHRTKDGVHWNAIAHRRITCLLLQHSAQAWGVVIPHPPTAVAEKENCSDPSKYTLLVYNRTFSLLSPPPAGRCLPAAHPWKVSKQERKGIRIYHVKSAHSLLFFFFQQGKVLIQFGLNLLHAFICVFGGGVQLLFQQTQTDAGFTQLLALGESVTIIIPVLFLIPFVSKLQTHLKLFASQREEGCLQECVTLILSDFLSSLMTVSLSSSFTPRPSASVISALTVDARTSTGGV</sequence>
<organism evidence="3 4">
    <name type="scientific">Mola mola</name>
    <name type="common">Ocean sunfish</name>
    <name type="synonym">Tetraodon mola</name>
    <dbReference type="NCBI Taxonomy" id="94237"/>
    <lineage>
        <taxon>Eukaryota</taxon>
        <taxon>Metazoa</taxon>
        <taxon>Chordata</taxon>
        <taxon>Craniata</taxon>
        <taxon>Vertebrata</taxon>
        <taxon>Euteleostomi</taxon>
        <taxon>Actinopterygii</taxon>
        <taxon>Neopterygii</taxon>
        <taxon>Teleostei</taxon>
        <taxon>Neoteleostei</taxon>
        <taxon>Acanthomorphata</taxon>
        <taxon>Eupercaria</taxon>
        <taxon>Tetraodontiformes</taxon>
        <taxon>Molidae</taxon>
        <taxon>Mola</taxon>
    </lineage>
</organism>
<name>A0A3Q3WLR9_MOLML</name>
<dbReference type="AlphaFoldDB" id="A0A3Q3WLR9"/>
<keyword evidence="4" id="KW-1185">Reference proteome</keyword>
<feature type="transmembrane region" description="Helical" evidence="2">
    <location>
        <begin position="318"/>
        <end position="338"/>
    </location>
</feature>
<accession>A0A3Q3WLR9</accession>
<proteinExistence type="inferred from homology"/>
<evidence type="ECO:0000313" key="3">
    <source>
        <dbReference type="Ensembl" id="ENSMMOP00000018686.1"/>
    </source>
</evidence>
<dbReference type="Proteomes" id="UP000261620">
    <property type="component" value="Unplaced"/>
</dbReference>
<reference evidence="3" key="2">
    <citation type="submission" date="2025-09" db="UniProtKB">
        <authorList>
            <consortium name="Ensembl"/>
        </authorList>
    </citation>
    <scope>IDENTIFICATION</scope>
</reference>
<feature type="transmembrane region" description="Helical" evidence="2">
    <location>
        <begin position="282"/>
        <end position="306"/>
    </location>
</feature>
<keyword evidence="2" id="KW-0812">Transmembrane</keyword>
<protein>
    <submittedName>
        <fullName evidence="3">Uncharacterized protein</fullName>
    </submittedName>
</protein>
<reference evidence="3" key="1">
    <citation type="submission" date="2025-08" db="UniProtKB">
        <authorList>
            <consortium name="Ensembl"/>
        </authorList>
    </citation>
    <scope>IDENTIFICATION</scope>
</reference>
<keyword evidence="2" id="KW-1133">Transmembrane helix</keyword>
<keyword evidence="2" id="KW-0472">Membrane</keyword>
<dbReference type="Ensembl" id="ENSMMOT00000018988.1">
    <property type="protein sequence ID" value="ENSMMOP00000018686.1"/>
    <property type="gene ID" value="ENSMMOG00000014141.1"/>
</dbReference>
<comment type="similarity">
    <text evidence="1">Belongs to the PC-esterase family.</text>
</comment>
<dbReference type="STRING" id="94237.ENSMMOP00000018686"/>
<dbReference type="PANTHER" id="PTHR14469:SF0">
    <property type="entry name" value="FAMILY WITH SEQUENCE SIMILARITY 113"/>
    <property type="match status" value="1"/>
</dbReference>